<protein>
    <submittedName>
        <fullName evidence="1">Uncharacterized protein</fullName>
    </submittedName>
</protein>
<dbReference type="Proteomes" id="UP000326780">
    <property type="component" value="Chromosome"/>
</dbReference>
<dbReference type="EMBL" id="CP045644">
    <property type="protein sequence ID" value="QFZ84595.1"/>
    <property type="molecule type" value="Genomic_DNA"/>
</dbReference>
<dbReference type="RefSeq" id="WP_153283216.1">
    <property type="nucleotide sequence ID" value="NZ_CP045644.1"/>
</dbReference>
<reference evidence="1 2" key="1">
    <citation type="submission" date="2019-10" db="EMBL/GenBank/DDBJ databases">
        <title>Complete genome sequence of Variovorax paradoxus 5C-2.</title>
        <authorList>
            <person name="Gogoleva N.E."/>
            <person name="Balkin A.S."/>
        </authorList>
    </citation>
    <scope>NUCLEOTIDE SEQUENCE [LARGE SCALE GENOMIC DNA]</scope>
    <source>
        <strain evidence="1 2">5C-2</strain>
    </source>
</reference>
<dbReference type="AlphaFoldDB" id="A0A5Q0M7V6"/>
<gene>
    <name evidence="1" type="ORF">GFK26_18375</name>
</gene>
<proteinExistence type="predicted"/>
<name>A0A5Q0M7V6_VARPD</name>
<accession>A0A5Q0M7V6</accession>
<evidence type="ECO:0000313" key="2">
    <source>
        <dbReference type="Proteomes" id="UP000326780"/>
    </source>
</evidence>
<sequence length="60" mass="6608">MGAKQKSWSLVPAVVAKFRGYHALPVTPGETARFMIQDDHGNAVDLPCEQWAVSQMNANH</sequence>
<evidence type="ECO:0000313" key="1">
    <source>
        <dbReference type="EMBL" id="QFZ84595.1"/>
    </source>
</evidence>
<organism evidence="1 2">
    <name type="scientific">Variovorax paradoxus</name>
    <dbReference type="NCBI Taxonomy" id="34073"/>
    <lineage>
        <taxon>Bacteria</taxon>
        <taxon>Pseudomonadati</taxon>
        <taxon>Pseudomonadota</taxon>
        <taxon>Betaproteobacteria</taxon>
        <taxon>Burkholderiales</taxon>
        <taxon>Comamonadaceae</taxon>
        <taxon>Variovorax</taxon>
    </lineage>
</organism>